<feature type="region of interest" description="Disordered" evidence="1">
    <location>
        <begin position="196"/>
        <end position="222"/>
    </location>
</feature>
<dbReference type="Proteomes" id="UP000264006">
    <property type="component" value="Chromosome"/>
</dbReference>
<sequence length="222" mass="24244">MPDEQPIDAFDPRFPDRGTEQDDVDRKRNLVQSRGPGPNPDDPKVRILRLAIPALAAAAILVIGAVFFQGLQPSGATTVVIGHVEAVRDAVAERPRRVCLNDNNPCAWITEFDGLLHAFNTNGPLPEEYGRLGVAWCPSSGWFGANSTGSRWDQHGQLAEGPSPRSLDRFTLTVENDGDVVVDFASLTAGRAEWQVEEVRPPDGPACDEIPFERDPDLDLQP</sequence>
<name>A0A346Y1X9_9ACTN</name>
<keyword evidence="2" id="KW-1133">Transmembrane helix</keyword>
<feature type="compositionally biased region" description="Basic and acidic residues" evidence="1">
    <location>
        <begin position="211"/>
        <end position="222"/>
    </location>
</feature>
<keyword evidence="2" id="KW-0812">Transmembrane</keyword>
<dbReference type="OrthoDB" id="5242080at2"/>
<feature type="region of interest" description="Disordered" evidence="1">
    <location>
        <begin position="1"/>
        <end position="43"/>
    </location>
</feature>
<evidence type="ECO:0000313" key="3">
    <source>
        <dbReference type="EMBL" id="AXV08476.1"/>
    </source>
</evidence>
<dbReference type="Gene3D" id="2.102.10.10">
    <property type="entry name" value="Rieske [2Fe-2S] iron-sulphur domain"/>
    <property type="match status" value="1"/>
</dbReference>
<dbReference type="InterPro" id="IPR036922">
    <property type="entry name" value="Rieske_2Fe-2S_sf"/>
</dbReference>
<protein>
    <submittedName>
        <fullName evidence="3">Uncharacterized protein</fullName>
    </submittedName>
</protein>
<evidence type="ECO:0000313" key="4">
    <source>
        <dbReference type="Proteomes" id="UP000264006"/>
    </source>
</evidence>
<evidence type="ECO:0000256" key="1">
    <source>
        <dbReference type="SAM" id="MobiDB-lite"/>
    </source>
</evidence>
<accession>A0A346Y1X9</accession>
<feature type="compositionally biased region" description="Basic and acidic residues" evidence="1">
    <location>
        <begin position="10"/>
        <end position="28"/>
    </location>
</feature>
<feature type="transmembrane region" description="Helical" evidence="2">
    <location>
        <begin position="47"/>
        <end position="68"/>
    </location>
</feature>
<evidence type="ECO:0000256" key="2">
    <source>
        <dbReference type="SAM" id="Phobius"/>
    </source>
</evidence>
<reference evidence="3 4" key="1">
    <citation type="submission" date="2018-09" db="EMBL/GenBank/DDBJ databases">
        <title>Complete genome sequence of Euzebya sp. DY32-46 isolated from seawater of Pacific Ocean.</title>
        <authorList>
            <person name="Xu L."/>
            <person name="Wu Y.-H."/>
            <person name="Xu X.-W."/>
        </authorList>
    </citation>
    <scope>NUCLEOTIDE SEQUENCE [LARGE SCALE GENOMIC DNA]</scope>
    <source>
        <strain evidence="3 4">DY32-46</strain>
    </source>
</reference>
<organism evidence="3 4">
    <name type="scientific">Euzebya pacifica</name>
    <dbReference type="NCBI Taxonomy" id="1608957"/>
    <lineage>
        <taxon>Bacteria</taxon>
        <taxon>Bacillati</taxon>
        <taxon>Actinomycetota</taxon>
        <taxon>Nitriliruptoria</taxon>
        <taxon>Euzebyales</taxon>
    </lineage>
</organism>
<dbReference type="GO" id="GO:0051537">
    <property type="term" value="F:2 iron, 2 sulfur cluster binding"/>
    <property type="evidence" value="ECO:0007669"/>
    <property type="project" value="InterPro"/>
</dbReference>
<keyword evidence="4" id="KW-1185">Reference proteome</keyword>
<gene>
    <name evidence="3" type="ORF">DVS28_a3804</name>
</gene>
<dbReference type="EMBL" id="CP031165">
    <property type="protein sequence ID" value="AXV08476.1"/>
    <property type="molecule type" value="Genomic_DNA"/>
</dbReference>
<dbReference type="KEGG" id="euz:DVS28_a3804"/>
<dbReference type="AlphaFoldDB" id="A0A346Y1X9"/>
<keyword evidence="2" id="KW-0472">Membrane</keyword>
<proteinExistence type="predicted"/>
<dbReference type="RefSeq" id="WP_114592815.1">
    <property type="nucleotide sequence ID" value="NZ_CP031165.1"/>
</dbReference>